<comment type="caution">
    <text evidence="1">The sequence shown here is derived from an EMBL/GenBank/DDBJ whole genome shotgun (WGS) entry which is preliminary data.</text>
</comment>
<evidence type="ECO:0000313" key="2">
    <source>
        <dbReference type="Proteomes" id="UP000642748"/>
    </source>
</evidence>
<keyword evidence="2" id="KW-1185">Reference proteome</keyword>
<name>A0A8J3VRU9_9ACTN</name>
<gene>
    <name evidence="1" type="ORF">Raf01_40230</name>
</gene>
<protein>
    <submittedName>
        <fullName evidence="1">Uncharacterized protein</fullName>
    </submittedName>
</protein>
<dbReference type="Proteomes" id="UP000642748">
    <property type="component" value="Unassembled WGS sequence"/>
</dbReference>
<sequence length="167" mass="17597">MARGTPCDGVRVTVVAPLSRWTICCRVPSALTVSTLEYPSRCATVVVTRPADVSTYPRIVQSRATDVVTVVAPSAAGALRVSTRGAVSSVSDSTAPEVCARAWSTSRNRVPSTVQLSLFPKGIRVTVCGRPSTSRPTNGVRSTVYGWVRKASIAGMGRHMSGLIPPV</sequence>
<organism evidence="1 2">
    <name type="scientific">Rugosimonospora africana</name>
    <dbReference type="NCBI Taxonomy" id="556532"/>
    <lineage>
        <taxon>Bacteria</taxon>
        <taxon>Bacillati</taxon>
        <taxon>Actinomycetota</taxon>
        <taxon>Actinomycetes</taxon>
        <taxon>Micromonosporales</taxon>
        <taxon>Micromonosporaceae</taxon>
        <taxon>Rugosimonospora</taxon>
    </lineage>
</organism>
<evidence type="ECO:0000313" key="1">
    <source>
        <dbReference type="EMBL" id="GIH15851.1"/>
    </source>
</evidence>
<reference evidence="1" key="1">
    <citation type="submission" date="2021-01" db="EMBL/GenBank/DDBJ databases">
        <title>Whole genome shotgun sequence of Rugosimonospora africana NBRC 104875.</title>
        <authorList>
            <person name="Komaki H."/>
            <person name="Tamura T."/>
        </authorList>
    </citation>
    <scope>NUCLEOTIDE SEQUENCE</scope>
    <source>
        <strain evidence="1">NBRC 104875</strain>
    </source>
</reference>
<dbReference type="EMBL" id="BONZ01000038">
    <property type="protein sequence ID" value="GIH15851.1"/>
    <property type="molecule type" value="Genomic_DNA"/>
</dbReference>
<accession>A0A8J3VRU9</accession>
<proteinExistence type="predicted"/>
<dbReference type="AlphaFoldDB" id="A0A8J3VRU9"/>